<feature type="active site" description="Proton donor/acceptor" evidence="7">
    <location>
        <position position="103"/>
    </location>
</feature>
<dbReference type="GO" id="GO:0032259">
    <property type="term" value="P:methylation"/>
    <property type="evidence" value="ECO:0007669"/>
    <property type="project" value="UniProtKB-KW"/>
</dbReference>
<feature type="binding site" evidence="8">
    <location>
        <begin position="26"/>
        <end position="27"/>
    </location>
    <ligand>
        <name>substrate</name>
    </ligand>
</feature>
<dbReference type="PRINTS" id="PR00108">
    <property type="entry name" value="THYMDSNTHASE"/>
</dbReference>
<evidence type="ECO:0000256" key="9">
    <source>
        <dbReference type="PIRSR" id="PIRSR613078-3"/>
    </source>
</evidence>
<dbReference type="STRING" id="1280837.A0A316V2L2"/>
<keyword evidence="5" id="KW-0545">Nucleotide biosynthesis</keyword>
<dbReference type="CDD" id="cd07067">
    <property type="entry name" value="HP_PGM_like"/>
    <property type="match status" value="1"/>
</dbReference>
<dbReference type="GO" id="GO:0006231">
    <property type="term" value="P:dTMP biosynthetic process"/>
    <property type="evidence" value="ECO:0007669"/>
    <property type="project" value="InterPro"/>
</dbReference>
<evidence type="ECO:0000256" key="2">
    <source>
        <dbReference type="ARBA" id="ARBA00011947"/>
    </source>
</evidence>
<dbReference type="GO" id="GO:0006235">
    <property type="term" value="P:dTTP biosynthetic process"/>
    <property type="evidence" value="ECO:0007669"/>
    <property type="project" value="UniProtKB-UniPathway"/>
</dbReference>
<organism evidence="12 13">
    <name type="scientific">Meira miltonrushii</name>
    <dbReference type="NCBI Taxonomy" id="1280837"/>
    <lineage>
        <taxon>Eukaryota</taxon>
        <taxon>Fungi</taxon>
        <taxon>Dikarya</taxon>
        <taxon>Basidiomycota</taxon>
        <taxon>Ustilaginomycotina</taxon>
        <taxon>Exobasidiomycetes</taxon>
        <taxon>Exobasidiales</taxon>
        <taxon>Brachybasidiaceae</taxon>
        <taxon>Meira</taxon>
    </lineage>
</organism>
<dbReference type="SMART" id="SM00855">
    <property type="entry name" value="PGAM"/>
    <property type="match status" value="1"/>
</dbReference>
<comment type="catalytic activity">
    <reaction evidence="6">
        <text>dUMP + (6R)-5,10-methylene-5,6,7,8-tetrahydrofolate = 7,8-dihydrofolate + dTMP</text>
        <dbReference type="Rhea" id="RHEA:12104"/>
        <dbReference type="ChEBI" id="CHEBI:15636"/>
        <dbReference type="ChEBI" id="CHEBI:57451"/>
        <dbReference type="ChEBI" id="CHEBI:63528"/>
        <dbReference type="ChEBI" id="CHEBI:246422"/>
        <dbReference type="EC" id="2.1.1.45"/>
    </reaction>
</comment>
<feature type="site" description="Transition state stabilizer" evidence="9">
    <location>
        <position position="192"/>
    </location>
</feature>
<dbReference type="EMBL" id="KZ819615">
    <property type="protein sequence ID" value="PWN31238.1"/>
    <property type="molecule type" value="Genomic_DNA"/>
</dbReference>
<dbReference type="AlphaFoldDB" id="A0A316V2L2"/>
<dbReference type="InParanoid" id="A0A316V2L2"/>
<dbReference type="GO" id="GO:0005829">
    <property type="term" value="C:cytosol"/>
    <property type="evidence" value="ECO:0007669"/>
    <property type="project" value="TreeGrafter"/>
</dbReference>
<keyword evidence="3" id="KW-0489">Methyltransferase</keyword>
<reference evidence="12 13" key="1">
    <citation type="journal article" date="2018" name="Mol. Biol. Evol.">
        <title>Broad Genomic Sampling Reveals a Smut Pathogenic Ancestry of the Fungal Clade Ustilaginomycotina.</title>
        <authorList>
            <person name="Kijpornyongpan T."/>
            <person name="Mondo S.J."/>
            <person name="Barry K."/>
            <person name="Sandor L."/>
            <person name="Lee J."/>
            <person name="Lipzen A."/>
            <person name="Pangilinan J."/>
            <person name="LaButti K."/>
            <person name="Hainaut M."/>
            <person name="Henrissat B."/>
            <person name="Grigoriev I.V."/>
            <person name="Spatafora J.W."/>
            <person name="Aime M.C."/>
        </authorList>
    </citation>
    <scope>NUCLEOTIDE SEQUENCE [LARGE SCALE GENOMIC DNA]</scope>
    <source>
        <strain evidence="12 13">MCA 3882</strain>
    </source>
</reference>
<dbReference type="PANTHER" id="PTHR11548">
    <property type="entry name" value="THYMIDYLATE SYNTHASE 1"/>
    <property type="match status" value="1"/>
</dbReference>
<evidence type="ECO:0000256" key="4">
    <source>
        <dbReference type="ARBA" id="ARBA00022679"/>
    </source>
</evidence>
<sequence length="560" mass="63304">MAPARMPRVILARHGETEWSISGQHTGRSDIALTPHGEDVTKILGPTFISCDGSKMIDPRHISHILCSPRKRSQKTLQLLFSHLSEEERSDIVPVETVEDCREWDYGAYEGKVTADIRAIHPGWDIWKDGTPDDPKNPQEFPGETAEHMTARIDRVIEKIRTLQKAVIEGRAEETHDCAVIKRGGDVMVVAHGHFNRCFIARWLQLPLTNGRLFEVDAGGVAILSYAHHSFDEPTLAGIFSSKTGPRSIGTVIGSAQTKQEHQHDELQYLSIVSRVIGQGETRMDRTGTGTLALFAPQPSLRFSLRDMTLPLLTTKRVFTRGVLEELLWFVAGKTDSQLLTDKDIHIWDGNGSKEFLESRGLGHRRSGDLGPVYGFQWRHFGAEYKTCDDDYTGQGVDQLREVIDKIKNNPTDRRIILSAWNPADLKKMALPPCHMFCQFFVSLPESSPSGKKELSCQMYQRSCDLGLGVPFNIASYALLTHMIAKVTGCEARELVLAMGDAHVYRDHVEPLKEQLKREPRPFPKLVWKREVEDIDDFKYEDFEVQGYKPYPKIEMKMSV</sequence>
<gene>
    <name evidence="12" type="ORF">FA14DRAFT_162849</name>
</gene>
<evidence type="ECO:0000256" key="1">
    <source>
        <dbReference type="ARBA" id="ARBA00004992"/>
    </source>
</evidence>
<dbReference type="RefSeq" id="XP_025351540.1">
    <property type="nucleotide sequence ID" value="XM_025499775.1"/>
</dbReference>
<evidence type="ECO:0000313" key="12">
    <source>
        <dbReference type="EMBL" id="PWN31238.1"/>
    </source>
</evidence>
<dbReference type="PROSITE" id="PS00091">
    <property type="entry name" value="THYMIDYLATE_SYNTHASE"/>
    <property type="match status" value="1"/>
</dbReference>
<feature type="binding site" evidence="8">
    <location>
        <position position="72"/>
    </location>
    <ligand>
        <name>substrate</name>
    </ligand>
</feature>
<dbReference type="Proteomes" id="UP000245771">
    <property type="component" value="Unassembled WGS sequence"/>
</dbReference>
<dbReference type="Gene3D" id="3.30.572.10">
    <property type="entry name" value="Thymidylate synthase/dCMP hydroxymethylase domain"/>
    <property type="match status" value="1"/>
</dbReference>
<evidence type="ECO:0000256" key="10">
    <source>
        <dbReference type="PROSITE-ProRule" id="PRU10016"/>
    </source>
</evidence>
<proteinExistence type="inferred from homology"/>
<protein>
    <recommendedName>
        <fullName evidence="2">thymidylate synthase</fullName>
        <ecNumber evidence="2">2.1.1.45</ecNumber>
    </recommendedName>
</protein>
<keyword evidence="13" id="KW-1185">Reference proteome</keyword>
<dbReference type="FunFam" id="3.30.572.10:FF:000002">
    <property type="entry name" value="Possible thymidylate synthase"/>
    <property type="match status" value="1"/>
</dbReference>
<evidence type="ECO:0000256" key="3">
    <source>
        <dbReference type="ARBA" id="ARBA00022603"/>
    </source>
</evidence>
<dbReference type="HAMAP" id="MF_00008">
    <property type="entry name" value="Thymidy_synth_bact"/>
    <property type="match status" value="1"/>
</dbReference>
<dbReference type="Pfam" id="PF00300">
    <property type="entry name" value="His_Phos_1"/>
    <property type="match status" value="1"/>
</dbReference>
<dbReference type="GO" id="GO:0005739">
    <property type="term" value="C:mitochondrion"/>
    <property type="evidence" value="ECO:0007669"/>
    <property type="project" value="TreeGrafter"/>
</dbReference>
<comment type="pathway">
    <text evidence="1">Pyrimidine metabolism; dTTP biosynthesis.</text>
</comment>
<dbReference type="InterPro" id="IPR029033">
    <property type="entry name" value="His_PPase_superfam"/>
</dbReference>
<accession>A0A316V2L2</accession>
<dbReference type="SUPFAM" id="SSF55831">
    <property type="entry name" value="Thymidylate synthase/dCMP hydroxymethylase"/>
    <property type="match status" value="1"/>
</dbReference>
<dbReference type="GeneID" id="37021556"/>
<feature type="domain" description="Thymidylate synthase/dCMP hydroxymethylase" evidence="11">
    <location>
        <begin position="268"/>
        <end position="560"/>
    </location>
</feature>
<dbReference type="InterPro" id="IPR045097">
    <property type="entry name" value="Thymidate_synth/dCMP_Mease"/>
</dbReference>
<dbReference type="Gene3D" id="3.40.50.1240">
    <property type="entry name" value="Phosphoglycerate mutase-like"/>
    <property type="match status" value="1"/>
</dbReference>
<dbReference type="InterPro" id="IPR036926">
    <property type="entry name" value="Thymidate_synth/dCMP_Mease_sf"/>
</dbReference>
<dbReference type="NCBIfam" id="TIGR03284">
    <property type="entry name" value="thym_sym"/>
    <property type="match status" value="1"/>
</dbReference>
<dbReference type="InterPro" id="IPR020940">
    <property type="entry name" value="Thymidylate_synthase_AS"/>
</dbReference>
<dbReference type="Pfam" id="PF00303">
    <property type="entry name" value="Thymidylat_synt"/>
    <property type="match status" value="1"/>
</dbReference>
<dbReference type="PANTHER" id="PTHR11548:SF2">
    <property type="entry name" value="THYMIDYLATE SYNTHASE"/>
    <property type="match status" value="1"/>
</dbReference>
<evidence type="ECO:0000313" key="13">
    <source>
        <dbReference type="Proteomes" id="UP000245771"/>
    </source>
</evidence>
<evidence type="ECO:0000256" key="5">
    <source>
        <dbReference type="ARBA" id="ARBA00022727"/>
    </source>
</evidence>
<evidence type="ECO:0000256" key="6">
    <source>
        <dbReference type="ARBA" id="ARBA00047344"/>
    </source>
</evidence>
<dbReference type="SUPFAM" id="SSF53254">
    <property type="entry name" value="Phosphoglycerate mutase-like"/>
    <property type="match status" value="1"/>
</dbReference>
<feature type="active site" evidence="10">
    <location>
        <position position="434"/>
    </location>
</feature>
<evidence type="ECO:0000259" key="11">
    <source>
        <dbReference type="Pfam" id="PF00303"/>
    </source>
</evidence>
<dbReference type="InterPro" id="IPR023451">
    <property type="entry name" value="Thymidate_synth/dCMP_Mease_dom"/>
</dbReference>
<dbReference type="OrthoDB" id="766at2759"/>
<evidence type="ECO:0000256" key="7">
    <source>
        <dbReference type="PIRSR" id="PIRSR613078-1"/>
    </source>
</evidence>
<dbReference type="EC" id="2.1.1.45" evidence="2"/>
<dbReference type="InterPro" id="IPR013078">
    <property type="entry name" value="His_Pase_superF_clade-1"/>
</dbReference>
<feature type="binding site" evidence="8">
    <location>
        <begin position="103"/>
        <end position="106"/>
    </location>
    <ligand>
        <name>substrate</name>
    </ligand>
</feature>
<dbReference type="CDD" id="cd00351">
    <property type="entry name" value="TS_Pyrimidine_HMase"/>
    <property type="match status" value="1"/>
</dbReference>
<feature type="active site" description="Tele-phosphohistidine intermediate" evidence="7">
    <location>
        <position position="14"/>
    </location>
</feature>
<dbReference type="GO" id="GO:0004799">
    <property type="term" value="F:thymidylate synthase activity"/>
    <property type="evidence" value="ECO:0007669"/>
    <property type="project" value="UniProtKB-EC"/>
</dbReference>
<evidence type="ECO:0000256" key="8">
    <source>
        <dbReference type="PIRSR" id="PIRSR613078-2"/>
    </source>
</evidence>
<dbReference type="InterPro" id="IPR000398">
    <property type="entry name" value="Thymidylate_synthase"/>
</dbReference>
<name>A0A316V2L2_9BASI</name>
<dbReference type="UniPathway" id="UPA00575"/>
<keyword evidence="4" id="KW-0808">Transferase</keyword>